<dbReference type="Proteomes" id="UP000298347">
    <property type="component" value="Unassembled WGS sequence"/>
</dbReference>
<dbReference type="Pfam" id="PF03717">
    <property type="entry name" value="PBP_dimer"/>
    <property type="match status" value="1"/>
</dbReference>
<dbReference type="SUPFAM" id="SSF56519">
    <property type="entry name" value="Penicillin binding protein dimerisation domain"/>
    <property type="match status" value="1"/>
</dbReference>
<dbReference type="RefSeq" id="WP_135348632.1">
    <property type="nucleotide sequence ID" value="NZ_SRJD01000010.1"/>
</dbReference>
<keyword evidence="9" id="KW-1185">Reference proteome</keyword>
<dbReference type="PANTHER" id="PTHR30627:SF25">
    <property type="entry name" value="PENICILLIN-BINDING PROTEIN 3"/>
    <property type="match status" value="1"/>
</dbReference>
<dbReference type="GO" id="GO:0046677">
    <property type="term" value="P:response to antibiotic"/>
    <property type="evidence" value="ECO:0007669"/>
    <property type="project" value="InterPro"/>
</dbReference>
<dbReference type="AlphaFoldDB" id="A0A4Z0GNU8"/>
<dbReference type="EMBL" id="SRJD01000010">
    <property type="protein sequence ID" value="TGA97968.1"/>
    <property type="molecule type" value="Genomic_DNA"/>
</dbReference>
<name>A0A4Z0GNU8_9BACL</name>
<dbReference type="OrthoDB" id="9770103at2"/>
<dbReference type="Gene3D" id="3.30.1390.30">
    <property type="entry name" value="Penicillin-binding protein 2a, domain 3"/>
    <property type="match status" value="1"/>
</dbReference>
<sequence>MNFRKYSVLTVLLFAALLLLAGCGSHQPTAQDRLKEYTAAWQKQDFSKMYNLLSQKSQKAISKTDFVTRYQTVYSGIEAGKMTATVKTPSKNKPGSVPLKATLDTAAGPLQFSQTIQLTQQKSKNQTNWYVDWQPSLILPGMKTGDKVRINTLPAKRGEILDRNGKPLAMNGTAAQIDVVPGQLGSGAGKTKTISQLAKMLGITEQQVQDAMKPAWVKPDSLVPVKTVNASNHSLIKNATKLPGVYKTTVASRVYPDGAASGHLTGYVGPITAEILKAHPGEGYNENSVIGRTGLEQLYEKQLRARDGAVIHLLDASGNEIKTIAQQAPKNGENIQLTIDRTVQDALYGQMKKDSGSAAAIDPKTGDVLGLVSAPSYDPNVFALGISSADYSKLSNDPNRPLMNRFSEATAPGSTFKPITAAIALSHNVIDPSKNVSINGTKWQQDKSWGNYYVTRLDHAPQVNLESALYRSDNIYFAQTALKIGGATLANDSKNYGFGEALPIPYPMQPSTISNDGKLNNAMLLANSGYGQGQVTVNPLHLSLIYSAFVNDGSIIKPRLIKTDAAPTLWKKNVMSPQIAQILNQDLTQVVSNPAGTARNAQISGLPLAGKTGTAEFKKTQGTAGKEDGWFVAYNTNNPKLLVTMMIENTQKKGGSGYVSPKVKAVFQQVFHK</sequence>
<dbReference type="GO" id="GO:0005886">
    <property type="term" value="C:plasma membrane"/>
    <property type="evidence" value="ECO:0007669"/>
    <property type="project" value="TreeGrafter"/>
</dbReference>
<dbReference type="InterPro" id="IPR007887">
    <property type="entry name" value="MecA_N"/>
</dbReference>
<dbReference type="InterPro" id="IPR036138">
    <property type="entry name" value="PBP_dimer_sf"/>
</dbReference>
<feature type="chain" id="PRO_5038927886" evidence="4">
    <location>
        <begin position="22"/>
        <end position="673"/>
    </location>
</feature>
<dbReference type="GO" id="GO:0008658">
    <property type="term" value="F:penicillin binding"/>
    <property type="evidence" value="ECO:0007669"/>
    <property type="project" value="InterPro"/>
</dbReference>
<dbReference type="InterPro" id="IPR012338">
    <property type="entry name" value="Beta-lactam/transpept-like"/>
</dbReference>
<dbReference type="Pfam" id="PF05223">
    <property type="entry name" value="MecA_N"/>
    <property type="match status" value="1"/>
</dbReference>
<dbReference type="PANTHER" id="PTHR30627">
    <property type="entry name" value="PEPTIDOGLYCAN D,D-TRANSPEPTIDASE"/>
    <property type="match status" value="1"/>
</dbReference>
<evidence type="ECO:0000256" key="3">
    <source>
        <dbReference type="ARBA" id="ARBA00023136"/>
    </source>
</evidence>
<dbReference type="Gene3D" id="3.90.1310.10">
    <property type="entry name" value="Penicillin-binding protein 2a (Domain 2)"/>
    <property type="match status" value="1"/>
</dbReference>
<dbReference type="InterPro" id="IPR001460">
    <property type="entry name" value="PCN-bd_Tpept"/>
</dbReference>
<dbReference type="Pfam" id="PF00905">
    <property type="entry name" value="Transpeptidase"/>
    <property type="match status" value="1"/>
</dbReference>
<feature type="domain" description="Penicillin-binding protein transpeptidase" evidence="5">
    <location>
        <begin position="356"/>
        <end position="667"/>
    </location>
</feature>
<comment type="subcellular location">
    <subcellularLocation>
        <location evidence="1">Membrane</location>
    </subcellularLocation>
</comment>
<keyword evidence="3" id="KW-0472">Membrane</keyword>
<dbReference type="SUPFAM" id="SSF56601">
    <property type="entry name" value="beta-lactamase/transpeptidase-like"/>
    <property type="match status" value="1"/>
</dbReference>
<organism evidence="8 9">
    <name type="scientific">Sporolactobacillus shoreae</name>
    <dbReference type="NCBI Taxonomy" id="1465501"/>
    <lineage>
        <taxon>Bacteria</taxon>
        <taxon>Bacillati</taxon>
        <taxon>Bacillota</taxon>
        <taxon>Bacilli</taxon>
        <taxon>Bacillales</taxon>
        <taxon>Sporolactobacillaceae</taxon>
        <taxon>Sporolactobacillus</taxon>
    </lineage>
</organism>
<dbReference type="GO" id="GO:0071972">
    <property type="term" value="F:peptidoglycan L,D-transpeptidase activity"/>
    <property type="evidence" value="ECO:0007669"/>
    <property type="project" value="TreeGrafter"/>
</dbReference>
<feature type="domain" description="Penicillin-binding protein dimerisation" evidence="6">
    <location>
        <begin position="153"/>
        <end position="324"/>
    </location>
</feature>
<comment type="caution">
    <text evidence="8">The sequence shown here is derived from an EMBL/GenBank/DDBJ whole genome shotgun (WGS) entry which is preliminary data.</text>
</comment>
<dbReference type="SUPFAM" id="SSF54427">
    <property type="entry name" value="NTF2-like"/>
    <property type="match status" value="1"/>
</dbReference>
<evidence type="ECO:0000313" key="9">
    <source>
        <dbReference type="Proteomes" id="UP000298347"/>
    </source>
</evidence>
<protein>
    <submittedName>
        <fullName evidence="8">Penicillin-binding transpeptidase domain-containing protein</fullName>
    </submittedName>
</protein>
<dbReference type="GO" id="GO:0071555">
    <property type="term" value="P:cell wall organization"/>
    <property type="evidence" value="ECO:0007669"/>
    <property type="project" value="TreeGrafter"/>
</dbReference>
<evidence type="ECO:0000256" key="1">
    <source>
        <dbReference type="ARBA" id="ARBA00004370"/>
    </source>
</evidence>
<comment type="similarity">
    <text evidence="2">Belongs to the transpeptidase family.</text>
</comment>
<evidence type="ECO:0000259" key="5">
    <source>
        <dbReference type="Pfam" id="PF00905"/>
    </source>
</evidence>
<dbReference type="Gene3D" id="3.10.450.100">
    <property type="entry name" value="NTF2-like, domain 1"/>
    <property type="match status" value="1"/>
</dbReference>
<dbReference type="InterPro" id="IPR050515">
    <property type="entry name" value="Beta-lactam/transpept"/>
</dbReference>
<dbReference type="PROSITE" id="PS51257">
    <property type="entry name" value="PROKAR_LIPOPROTEIN"/>
    <property type="match status" value="1"/>
</dbReference>
<keyword evidence="4" id="KW-0732">Signal</keyword>
<gene>
    <name evidence="8" type="ORF">E4665_09880</name>
</gene>
<proteinExistence type="inferred from homology"/>
<reference evidence="8 9" key="1">
    <citation type="journal article" date="2015" name="Int. J. Syst. Evol. Microbiol.">
        <title>Sporolactobacillus shoreae sp. nov. and Sporolactobacillus spathodeae sp. nov., two spore-forming lactic acid bacteria isolated from tree barks in Thailand.</title>
        <authorList>
            <person name="Thamacharoensuk T."/>
            <person name="Kitahara M."/>
            <person name="Ohkuma M."/>
            <person name="Thongchul N."/>
            <person name="Tanasupawat S."/>
        </authorList>
    </citation>
    <scope>NUCLEOTIDE SEQUENCE [LARGE SCALE GENOMIC DNA]</scope>
    <source>
        <strain evidence="8 9">BK92</strain>
    </source>
</reference>
<feature type="domain" description="NTF2-like N-terminal transpeptidase" evidence="7">
    <location>
        <begin position="29"/>
        <end position="145"/>
    </location>
</feature>
<evidence type="ECO:0000259" key="6">
    <source>
        <dbReference type="Pfam" id="PF03717"/>
    </source>
</evidence>
<evidence type="ECO:0000313" key="8">
    <source>
        <dbReference type="EMBL" id="TGA97968.1"/>
    </source>
</evidence>
<dbReference type="InterPro" id="IPR032710">
    <property type="entry name" value="NTF2-like_dom_sf"/>
</dbReference>
<evidence type="ECO:0000256" key="2">
    <source>
        <dbReference type="ARBA" id="ARBA00007171"/>
    </source>
</evidence>
<dbReference type="Gene3D" id="3.40.710.10">
    <property type="entry name" value="DD-peptidase/beta-lactamase superfamily"/>
    <property type="match status" value="1"/>
</dbReference>
<feature type="signal peptide" evidence="4">
    <location>
        <begin position="1"/>
        <end position="21"/>
    </location>
</feature>
<evidence type="ECO:0000256" key="4">
    <source>
        <dbReference type="SAM" id="SignalP"/>
    </source>
</evidence>
<dbReference type="InterPro" id="IPR005311">
    <property type="entry name" value="PBP_dimer"/>
</dbReference>
<accession>A0A4Z0GNU8</accession>
<evidence type="ECO:0000259" key="7">
    <source>
        <dbReference type="Pfam" id="PF05223"/>
    </source>
</evidence>